<dbReference type="GeneID" id="104966953"/>
<feature type="compositionally biased region" description="Polar residues" evidence="1">
    <location>
        <begin position="66"/>
        <end position="81"/>
    </location>
</feature>
<feature type="compositionally biased region" description="Basic and acidic residues" evidence="1">
    <location>
        <begin position="1"/>
        <end position="11"/>
    </location>
</feature>
<keyword evidence="2" id="KW-1185">Reference proteome</keyword>
<evidence type="ECO:0000313" key="2">
    <source>
        <dbReference type="Proteomes" id="UP000504611"/>
    </source>
</evidence>
<accession>A0A6I9Q136</accession>
<evidence type="ECO:0000313" key="3">
    <source>
        <dbReference type="RefSeq" id="XP_010794612.1"/>
    </source>
</evidence>
<feature type="compositionally biased region" description="Polar residues" evidence="1">
    <location>
        <begin position="107"/>
        <end position="128"/>
    </location>
</feature>
<sequence>MEENRTQDRKLSWNQEQNQNHNQDHNSSTKDQKQNLNQDQTFSTKDQKQNHNQDQTQDHIQPGKDQLQNRVEQEISSNHRPSPQKKKVQTSGECRRNLGPTARASLSHLNSSSGLRKAQSVQSLLTDT</sequence>
<reference evidence="3" key="1">
    <citation type="submission" date="2025-08" db="UniProtKB">
        <authorList>
            <consortium name="RefSeq"/>
        </authorList>
    </citation>
    <scope>IDENTIFICATION</scope>
    <source>
        <tissue evidence="3">Muscle</tissue>
    </source>
</reference>
<dbReference type="OrthoDB" id="10660966at2759"/>
<dbReference type="Proteomes" id="UP000504611">
    <property type="component" value="Unplaced"/>
</dbReference>
<dbReference type="KEGG" id="ncc:104966953"/>
<feature type="region of interest" description="Disordered" evidence="1">
    <location>
        <begin position="1"/>
        <end position="128"/>
    </location>
</feature>
<name>A0A6I9Q136_9TELE</name>
<feature type="non-terminal residue" evidence="3">
    <location>
        <position position="128"/>
    </location>
</feature>
<protein>
    <submittedName>
        <fullName evidence="3">Uncharacterized protein</fullName>
    </submittedName>
</protein>
<feature type="compositionally biased region" description="Basic and acidic residues" evidence="1">
    <location>
        <begin position="22"/>
        <end position="33"/>
    </location>
</feature>
<feature type="compositionally biased region" description="Polar residues" evidence="1">
    <location>
        <begin position="34"/>
        <end position="44"/>
    </location>
</feature>
<gene>
    <name evidence="3" type="primary">LOC104966953</name>
</gene>
<proteinExistence type="predicted"/>
<dbReference type="RefSeq" id="XP_010794612.1">
    <property type="nucleotide sequence ID" value="XM_010796310.1"/>
</dbReference>
<organism evidence="2 3">
    <name type="scientific">Notothenia coriiceps</name>
    <name type="common">black rockcod</name>
    <dbReference type="NCBI Taxonomy" id="8208"/>
    <lineage>
        <taxon>Eukaryota</taxon>
        <taxon>Metazoa</taxon>
        <taxon>Chordata</taxon>
        <taxon>Craniata</taxon>
        <taxon>Vertebrata</taxon>
        <taxon>Euteleostomi</taxon>
        <taxon>Actinopterygii</taxon>
        <taxon>Neopterygii</taxon>
        <taxon>Teleostei</taxon>
        <taxon>Neoteleostei</taxon>
        <taxon>Acanthomorphata</taxon>
        <taxon>Eupercaria</taxon>
        <taxon>Perciformes</taxon>
        <taxon>Notothenioidei</taxon>
        <taxon>Nototheniidae</taxon>
        <taxon>Notothenia</taxon>
    </lineage>
</organism>
<dbReference type="AlphaFoldDB" id="A0A6I9Q136"/>
<evidence type="ECO:0000256" key="1">
    <source>
        <dbReference type="SAM" id="MobiDB-lite"/>
    </source>
</evidence>